<comment type="caution">
    <text evidence="1">The sequence shown here is derived from an EMBL/GenBank/DDBJ whole genome shotgun (WGS) entry which is preliminary data.</text>
</comment>
<dbReference type="RefSeq" id="WP_379956284.1">
    <property type="nucleotide sequence ID" value="NZ_JAUYVI010000004.1"/>
</dbReference>
<evidence type="ECO:0000313" key="1">
    <source>
        <dbReference type="EMBL" id="MDQ7248803.1"/>
    </source>
</evidence>
<gene>
    <name evidence="1" type="ORF">Q8A70_14050</name>
</gene>
<dbReference type="EMBL" id="JAUYVI010000004">
    <property type="protein sequence ID" value="MDQ7248803.1"/>
    <property type="molecule type" value="Genomic_DNA"/>
</dbReference>
<name>A0ABU0YQ97_9PROT</name>
<keyword evidence="2" id="KW-1185">Reference proteome</keyword>
<dbReference type="Proteomes" id="UP001230156">
    <property type="component" value="Unassembled WGS sequence"/>
</dbReference>
<organism evidence="1 2">
    <name type="scientific">Dongia sedimenti</name>
    <dbReference type="NCBI Taxonomy" id="3064282"/>
    <lineage>
        <taxon>Bacteria</taxon>
        <taxon>Pseudomonadati</taxon>
        <taxon>Pseudomonadota</taxon>
        <taxon>Alphaproteobacteria</taxon>
        <taxon>Rhodospirillales</taxon>
        <taxon>Dongiaceae</taxon>
        <taxon>Dongia</taxon>
    </lineage>
</organism>
<protein>
    <submittedName>
        <fullName evidence="1">Uncharacterized protein</fullName>
    </submittedName>
</protein>
<evidence type="ECO:0000313" key="2">
    <source>
        <dbReference type="Proteomes" id="UP001230156"/>
    </source>
</evidence>
<reference evidence="2" key="1">
    <citation type="submission" date="2023-08" db="EMBL/GenBank/DDBJ databases">
        <title>Rhodospirillaceae gen. nov., a novel taxon isolated from the Yangtze River Yuezi River estuary sludge.</title>
        <authorList>
            <person name="Ruan L."/>
        </authorList>
    </citation>
    <scope>NUCLEOTIDE SEQUENCE [LARGE SCALE GENOMIC DNA]</scope>
    <source>
        <strain evidence="2">R-7</strain>
    </source>
</reference>
<accession>A0ABU0YQ97</accession>
<sequence>MSGVATGGNAGLLKRLAAGIGLAKPPKKAKSGLPTGADTKTSQTLDQALGWLALDSAKRVLVSGDRGFLNAVTAKAPGLVTTWTSCLVEDLQQGAANPDQIDLDGYDAVLCGGSQAGLSFRHAVARMAEVDSGRPVHWVGQDWEFCGGTLPVPSQAEDAEALLFNHFQHFFGIKDPLLFRIEIYHGAERKHFTRILQPNESVVIRLSDHFPKRSQAACIAAFVAHPILTRGRHYRLRVCADVFWRDSFTTLHSAHEFQRSPSHKFEFRASQEILRSGEIVLTVPNYARDLGEDRALIAIDGQDTQTRTRDSAAYLEEVKATRNGGSHPFFGWKYRGYGGSFWYSFEDQQALMDGHRGSLSANHHASVPVEDRADWSTTPEELAELARLREAGFMVEPSPVPVAGETDELQYGIDFDSANPRFNRFRLFLFSGSGAFLGERAFEKTERGPFFPGAIVRGWNDPALADTRLAIVTPDWQAIKTRRKGFKIQSDFIIQNRRTGDRDITEFQTCWRNCGVIVPGMAHFGGPAAAAYGRTNLFARARTGGGYRTALLSINASGSVGYKRNASAEITVFNAEGRARSAGFAMPPFGWRLDWIDDLIPDLAAHLGKPGNGALLVGSKNADLNAQIVTVSDKGAVSLQHMWGY</sequence>
<proteinExistence type="predicted"/>